<evidence type="ECO:0000313" key="15">
    <source>
        <dbReference type="Proteomes" id="UP001164746"/>
    </source>
</evidence>
<keyword evidence="8 12" id="KW-0539">Nucleus</keyword>
<evidence type="ECO:0000256" key="13">
    <source>
        <dbReference type="SAM" id="MobiDB-lite"/>
    </source>
</evidence>
<name>A0ABY7DHF5_MYAAR</name>
<evidence type="ECO:0000256" key="2">
    <source>
        <dbReference type="ARBA" id="ARBA00013690"/>
    </source>
</evidence>
<dbReference type="InterPro" id="IPR013252">
    <property type="entry name" value="Ndc80_Spc24"/>
</dbReference>
<comment type="subunit">
    <text evidence="12">Component of the NDC80 complex.</text>
</comment>
<evidence type="ECO:0000256" key="10">
    <source>
        <dbReference type="ARBA" id="ARBA00023328"/>
    </source>
</evidence>
<evidence type="ECO:0000256" key="4">
    <source>
        <dbReference type="ARBA" id="ARBA00022618"/>
    </source>
</evidence>
<keyword evidence="6 12" id="KW-0995">Kinetochore</keyword>
<evidence type="ECO:0000256" key="8">
    <source>
        <dbReference type="ARBA" id="ARBA00023242"/>
    </source>
</evidence>
<evidence type="ECO:0000256" key="5">
    <source>
        <dbReference type="ARBA" id="ARBA00022776"/>
    </source>
</evidence>
<evidence type="ECO:0000256" key="1">
    <source>
        <dbReference type="ARBA" id="ARBA00007804"/>
    </source>
</evidence>
<dbReference type="Gene3D" id="3.30.160.570">
    <property type="entry name" value="Ncd80 complex, Spc24 subunit"/>
    <property type="match status" value="1"/>
</dbReference>
<protein>
    <recommendedName>
        <fullName evidence="2 12">Kinetochore protein Spc24</fullName>
    </recommendedName>
</protein>
<keyword evidence="5 12" id="KW-0498">Mitosis</keyword>
<dbReference type="EMBL" id="CP111013">
    <property type="protein sequence ID" value="WAQ97109.1"/>
    <property type="molecule type" value="Genomic_DNA"/>
</dbReference>
<comment type="similarity">
    <text evidence="1 12">Belongs to the SPC24 family.</text>
</comment>
<reference evidence="14" key="1">
    <citation type="submission" date="2022-11" db="EMBL/GenBank/DDBJ databases">
        <title>Centuries of genome instability and evolution in soft-shell clam transmissible cancer (bioRxiv).</title>
        <authorList>
            <person name="Hart S.F.M."/>
            <person name="Yonemitsu M.A."/>
            <person name="Giersch R.M."/>
            <person name="Beal B.F."/>
            <person name="Arriagada G."/>
            <person name="Davis B.W."/>
            <person name="Ostrander E.A."/>
            <person name="Goff S.P."/>
            <person name="Metzger M.J."/>
        </authorList>
    </citation>
    <scope>NUCLEOTIDE SEQUENCE</scope>
    <source>
        <strain evidence="14">MELC-2E11</strain>
        <tissue evidence="14">Siphon/mantle</tissue>
    </source>
</reference>
<evidence type="ECO:0000313" key="14">
    <source>
        <dbReference type="EMBL" id="WAQ97109.1"/>
    </source>
</evidence>
<keyword evidence="3 12" id="KW-0158">Chromosome</keyword>
<evidence type="ECO:0000256" key="7">
    <source>
        <dbReference type="ARBA" id="ARBA00023054"/>
    </source>
</evidence>
<keyword evidence="15" id="KW-1185">Reference proteome</keyword>
<gene>
    <name evidence="14" type="ORF">MAR_029799</name>
</gene>
<keyword evidence="7" id="KW-0175">Coiled coil</keyword>
<keyword evidence="9 12" id="KW-0131">Cell cycle</keyword>
<feature type="region of interest" description="Disordered" evidence="13">
    <location>
        <begin position="86"/>
        <end position="121"/>
    </location>
</feature>
<feature type="compositionally biased region" description="Basic and acidic residues" evidence="13">
    <location>
        <begin position="94"/>
        <end position="121"/>
    </location>
</feature>
<comment type="subcellular location">
    <subcellularLocation>
        <location evidence="12">Nucleus</location>
    </subcellularLocation>
    <subcellularLocation>
        <location evidence="12">Chromosome</location>
        <location evidence="12">Centromere</location>
        <location evidence="12">Kinetochore</location>
    </subcellularLocation>
</comment>
<dbReference type="PANTHER" id="PTHR22142:SF2">
    <property type="entry name" value="KINETOCHORE PROTEIN SPC24"/>
    <property type="match status" value="1"/>
</dbReference>
<dbReference type="PANTHER" id="PTHR22142">
    <property type="match status" value="1"/>
</dbReference>
<accession>A0ABY7DHF5</accession>
<dbReference type="Proteomes" id="UP001164746">
    <property type="component" value="Chromosome 2"/>
</dbReference>
<keyword evidence="10 12" id="KW-0137">Centromere</keyword>
<proteinExistence type="inferred from homology"/>
<evidence type="ECO:0000256" key="6">
    <source>
        <dbReference type="ARBA" id="ARBA00022838"/>
    </source>
</evidence>
<evidence type="ECO:0000256" key="9">
    <source>
        <dbReference type="ARBA" id="ARBA00023306"/>
    </source>
</evidence>
<evidence type="ECO:0000256" key="11">
    <source>
        <dbReference type="ARBA" id="ARBA00045419"/>
    </source>
</evidence>
<sequence>MESVDEFLEVADEFMQQESLNIARAREQISVVKQNVLLIETLRRALEDQIKTDIEELISDKQESQQSLLKQEQQLRQEMESVKRKNMELSAGLAEREQEKAGLKEEREQLSEERERQENETKVNIPIRKEEISLYTCISKIRWDFNTPKHEVKGYVSRKGSVKPFCFDNRKTSQFFITNALWDAMQEN</sequence>
<dbReference type="Pfam" id="PF08286">
    <property type="entry name" value="Spc24"/>
    <property type="match status" value="1"/>
</dbReference>
<comment type="function">
    <text evidence="11">Acts as a component of the essential kinetochore-associated NDC80 complex, which is required for chromosome segregation and spindle checkpoint activity. Required for kinetochore integrity and the organization of stable microtubule binding sites in the outer plate of the kinetochore. The NDC80 complex synergistically enhances the affinity of the SKA1 complex for microtubules and may allow the NDC80 complex to track depolymerizing microtubules.</text>
</comment>
<keyword evidence="4 12" id="KW-0132">Cell division</keyword>
<evidence type="ECO:0000256" key="3">
    <source>
        <dbReference type="ARBA" id="ARBA00022454"/>
    </source>
</evidence>
<organism evidence="14 15">
    <name type="scientific">Mya arenaria</name>
    <name type="common">Soft-shell clam</name>
    <dbReference type="NCBI Taxonomy" id="6604"/>
    <lineage>
        <taxon>Eukaryota</taxon>
        <taxon>Metazoa</taxon>
        <taxon>Spiralia</taxon>
        <taxon>Lophotrochozoa</taxon>
        <taxon>Mollusca</taxon>
        <taxon>Bivalvia</taxon>
        <taxon>Autobranchia</taxon>
        <taxon>Heteroconchia</taxon>
        <taxon>Euheterodonta</taxon>
        <taxon>Imparidentia</taxon>
        <taxon>Neoheterodontei</taxon>
        <taxon>Myida</taxon>
        <taxon>Myoidea</taxon>
        <taxon>Myidae</taxon>
        <taxon>Mya</taxon>
    </lineage>
</organism>
<evidence type="ECO:0000256" key="12">
    <source>
        <dbReference type="RuleBase" id="RU368011"/>
    </source>
</evidence>